<gene>
    <name evidence="2" type="ORF">GCM10023183_30220</name>
</gene>
<dbReference type="EMBL" id="BAABGX010000002">
    <property type="protein sequence ID" value="GAA4311488.1"/>
    <property type="molecule type" value="Genomic_DNA"/>
</dbReference>
<sequence length="113" mass="12816">MLVIAIANGAGREWYKQHTGEITGRQISTITLLIFFGLYIYWVVHKFPLKSDASAMLVGALWLILTLAFEFGFGLYSGHSLKELLAEYNIMEGKLWILVPVWVAIAPYLLKRV</sequence>
<feature type="transmembrane region" description="Helical" evidence="1">
    <location>
        <begin position="56"/>
        <end position="75"/>
    </location>
</feature>
<feature type="transmembrane region" description="Helical" evidence="1">
    <location>
        <begin position="95"/>
        <end position="110"/>
    </location>
</feature>
<keyword evidence="1" id="KW-0472">Membrane</keyword>
<accession>A0ABP8FUW7</accession>
<evidence type="ECO:0000313" key="2">
    <source>
        <dbReference type="EMBL" id="GAA4311488.1"/>
    </source>
</evidence>
<name>A0ABP8FUW7_9BACT</name>
<organism evidence="2 3">
    <name type="scientific">Nibribacter koreensis</name>
    <dbReference type="NCBI Taxonomy" id="1084519"/>
    <lineage>
        <taxon>Bacteria</taxon>
        <taxon>Pseudomonadati</taxon>
        <taxon>Bacteroidota</taxon>
        <taxon>Cytophagia</taxon>
        <taxon>Cytophagales</taxon>
        <taxon>Hymenobacteraceae</taxon>
        <taxon>Nibribacter</taxon>
    </lineage>
</organism>
<comment type="caution">
    <text evidence="2">The sequence shown here is derived from an EMBL/GenBank/DDBJ whole genome shotgun (WGS) entry which is preliminary data.</text>
</comment>
<keyword evidence="1" id="KW-0812">Transmembrane</keyword>
<proteinExistence type="predicted"/>
<keyword evidence="3" id="KW-1185">Reference proteome</keyword>
<dbReference type="Proteomes" id="UP001501844">
    <property type="component" value="Unassembled WGS sequence"/>
</dbReference>
<evidence type="ECO:0000256" key="1">
    <source>
        <dbReference type="SAM" id="Phobius"/>
    </source>
</evidence>
<reference evidence="3" key="1">
    <citation type="journal article" date="2019" name="Int. J. Syst. Evol. Microbiol.">
        <title>The Global Catalogue of Microorganisms (GCM) 10K type strain sequencing project: providing services to taxonomists for standard genome sequencing and annotation.</title>
        <authorList>
            <consortium name="The Broad Institute Genomics Platform"/>
            <consortium name="The Broad Institute Genome Sequencing Center for Infectious Disease"/>
            <person name="Wu L."/>
            <person name="Ma J."/>
        </authorList>
    </citation>
    <scope>NUCLEOTIDE SEQUENCE [LARGE SCALE GENOMIC DNA]</scope>
    <source>
        <strain evidence="3">JCM 17917</strain>
    </source>
</reference>
<feature type="transmembrane region" description="Helical" evidence="1">
    <location>
        <begin position="26"/>
        <end position="44"/>
    </location>
</feature>
<keyword evidence="1" id="KW-1133">Transmembrane helix</keyword>
<evidence type="ECO:0000313" key="3">
    <source>
        <dbReference type="Proteomes" id="UP001501844"/>
    </source>
</evidence>
<protein>
    <submittedName>
        <fullName evidence="2">Uncharacterized protein</fullName>
    </submittedName>
</protein>